<feature type="region of interest" description="Disordered" evidence="10">
    <location>
        <begin position="377"/>
        <end position="397"/>
    </location>
</feature>
<dbReference type="PROSITE" id="PS50920">
    <property type="entry name" value="SOLCAR"/>
    <property type="match status" value="3"/>
</dbReference>
<dbReference type="InterPro" id="IPR050567">
    <property type="entry name" value="Mitochondrial_Carrier"/>
</dbReference>
<keyword evidence="7" id="KW-0496">Mitochondrion</keyword>
<dbReference type="InterPro" id="IPR018108">
    <property type="entry name" value="MCP_transmembrane"/>
</dbReference>
<proteinExistence type="inferred from homology"/>
<dbReference type="PANTHER" id="PTHR45624:SF4">
    <property type="entry name" value="CONGESTED-LIKE TRACHEA PROTEIN-RELATED"/>
    <property type="match status" value="1"/>
</dbReference>
<accession>A0A158RF54</accession>
<evidence type="ECO:0000256" key="10">
    <source>
        <dbReference type="SAM" id="MobiDB-lite"/>
    </source>
</evidence>
<evidence type="ECO:0000256" key="9">
    <source>
        <dbReference type="PROSITE-ProRule" id="PRU00282"/>
    </source>
</evidence>
<dbReference type="GO" id="GO:0031966">
    <property type="term" value="C:mitochondrial membrane"/>
    <property type="evidence" value="ECO:0007669"/>
    <property type="project" value="UniProtKB-SubCell"/>
</dbReference>
<keyword evidence="6 11" id="KW-1133">Transmembrane helix</keyword>
<comment type="subcellular location">
    <subcellularLocation>
        <location evidence="1">Mitochondrion membrane</location>
        <topology evidence="1">Multi-pass membrane protein</topology>
    </subcellularLocation>
</comment>
<dbReference type="Gene3D" id="1.50.40.10">
    <property type="entry name" value="Mitochondrial carrier domain"/>
    <property type="match status" value="2"/>
</dbReference>
<protein>
    <submittedName>
        <fullName evidence="12">Mitochondrial carnitine/acylcarnitine carrier protein</fullName>
    </submittedName>
</protein>
<dbReference type="GO" id="GO:1902603">
    <property type="term" value="P:carnitine transmembrane transport"/>
    <property type="evidence" value="ECO:0007669"/>
    <property type="project" value="TreeGrafter"/>
</dbReference>
<name>A0A158RF54_HYDTA</name>
<dbReference type="PRINTS" id="PR00926">
    <property type="entry name" value="MITOCARRIER"/>
</dbReference>
<dbReference type="InterPro" id="IPR019265">
    <property type="entry name" value="RTRAF"/>
</dbReference>
<keyword evidence="4 9" id="KW-0812">Transmembrane</keyword>
<evidence type="ECO:0000256" key="11">
    <source>
        <dbReference type="SAM" id="Phobius"/>
    </source>
</evidence>
<dbReference type="AlphaFoldDB" id="A0A158RF54"/>
<evidence type="ECO:0000313" key="12">
    <source>
        <dbReference type="WBParaSite" id="TTAC_0000885001-mRNA-1"/>
    </source>
</evidence>
<evidence type="ECO:0000256" key="1">
    <source>
        <dbReference type="ARBA" id="ARBA00004225"/>
    </source>
</evidence>
<dbReference type="SUPFAM" id="SSF103506">
    <property type="entry name" value="Mitochondrial carrier"/>
    <property type="match status" value="1"/>
</dbReference>
<evidence type="ECO:0000256" key="8">
    <source>
        <dbReference type="ARBA" id="ARBA00023136"/>
    </source>
</evidence>
<evidence type="ECO:0000256" key="5">
    <source>
        <dbReference type="ARBA" id="ARBA00022737"/>
    </source>
</evidence>
<reference evidence="12" key="1">
    <citation type="submission" date="2016-04" db="UniProtKB">
        <authorList>
            <consortium name="WormBaseParasite"/>
        </authorList>
    </citation>
    <scope>IDENTIFICATION</scope>
</reference>
<dbReference type="WBParaSite" id="TTAC_0000885001-mRNA-1">
    <property type="protein sequence ID" value="TTAC_0000885001-mRNA-1"/>
    <property type="gene ID" value="TTAC_0000885001"/>
</dbReference>
<dbReference type="InterPro" id="IPR023395">
    <property type="entry name" value="MCP_dom_sf"/>
</dbReference>
<keyword evidence="3" id="KW-0813">Transport</keyword>
<sequence>LPYSAYFFNELRRYASIRVLFLIGLLLSALLGQRGSAYFRNCILSRSMSYSKKSEAHHSNLKSFLAGGFGGLCAVTAGHPFDTIKVRLQTMPRVKPGETPMYRGAVDCAVKTIKKEGVRGLYKGMLVPLFGATPLFALCFFGFSLGKELLAQDAKNIKKSEIFFAGMLSGVFTTVVMAPGERIKCLLQVPNLGFRPKYTGPVDVIKHLYLEGGVRNLFKGTGATLLRDVPASGVFFVSYDWIRELTSTTSKSDPGVAQTLFAGGMAGVFNWLIAIPPDVLKSRLQIAPEGKYPCGLRSVFEELLTKEGVLALYRGAAPVLIRAFPANAAFTNEVQPDDWNLYLGRALLAYRASAHTSTGVSPVKMLTGREMRVPSDILLPRKKPTGDNAPQNPSEILPPLEQEILPDNQSPAAHELSRSEREDRYSASNTDVDVAKLLVWLEDRVICSLPISDRFRDIDSKTWPNYVDMVNCGDYKGNRGSKSYATSQEADIFAGIDGRLWGFVLTAQADSSQFREGVHRLAEALNVPQHPDPKQTFRGICVLIERMMSKESLKRAREEHREKIELLRVDDIFLGFEVDDPALLPAAVALRLLHVSELRNLQDLINFAIVKVQQLTADPKTDEKLGQVGF</sequence>
<dbReference type="GO" id="GO:0015227">
    <property type="term" value="F:O-acyl-L-carnitine transmembrane transporter activity"/>
    <property type="evidence" value="ECO:0007669"/>
    <property type="project" value="TreeGrafter"/>
</dbReference>
<dbReference type="InterPro" id="IPR002067">
    <property type="entry name" value="MCP"/>
</dbReference>
<organism evidence="12">
    <name type="scientific">Hydatigena taeniaeformis</name>
    <name type="common">Feline tapeworm</name>
    <name type="synonym">Taenia taeniaeformis</name>
    <dbReference type="NCBI Taxonomy" id="6205"/>
    <lineage>
        <taxon>Eukaryota</taxon>
        <taxon>Metazoa</taxon>
        <taxon>Spiralia</taxon>
        <taxon>Lophotrochozoa</taxon>
        <taxon>Platyhelminthes</taxon>
        <taxon>Cestoda</taxon>
        <taxon>Eucestoda</taxon>
        <taxon>Cyclophyllidea</taxon>
        <taxon>Taeniidae</taxon>
        <taxon>Hydatigera</taxon>
    </lineage>
</organism>
<feature type="transmembrane region" description="Helical" evidence="11">
    <location>
        <begin position="125"/>
        <end position="150"/>
    </location>
</feature>
<feature type="transmembrane region" description="Helical" evidence="11">
    <location>
        <begin position="20"/>
        <end position="39"/>
    </location>
</feature>
<feature type="repeat" description="Solcar" evidence="9">
    <location>
        <begin position="254"/>
        <end position="340"/>
    </location>
</feature>
<dbReference type="GO" id="GO:0006839">
    <property type="term" value="P:mitochondrial transport"/>
    <property type="evidence" value="ECO:0007669"/>
    <property type="project" value="TreeGrafter"/>
</dbReference>
<keyword evidence="5" id="KW-0677">Repeat</keyword>
<feature type="repeat" description="Solcar" evidence="9">
    <location>
        <begin position="58"/>
        <end position="149"/>
    </location>
</feature>
<evidence type="ECO:0000256" key="3">
    <source>
        <dbReference type="ARBA" id="ARBA00022448"/>
    </source>
</evidence>
<dbReference type="PANTHER" id="PTHR45624">
    <property type="entry name" value="MITOCHONDRIAL BASIC AMINO ACIDS TRANSPORTER-RELATED"/>
    <property type="match status" value="1"/>
</dbReference>
<dbReference type="Pfam" id="PF10036">
    <property type="entry name" value="RLL"/>
    <property type="match status" value="1"/>
</dbReference>
<evidence type="ECO:0000256" key="2">
    <source>
        <dbReference type="ARBA" id="ARBA00006375"/>
    </source>
</evidence>
<evidence type="ECO:0000256" key="4">
    <source>
        <dbReference type="ARBA" id="ARBA00022692"/>
    </source>
</evidence>
<comment type="similarity">
    <text evidence="2">Belongs to the mitochondrial carrier (TC 2.A.29) family.</text>
</comment>
<evidence type="ECO:0000256" key="7">
    <source>
        <dbReference type="ARBA" id="ARBA00023128"/>
    </source>
</evidence>
<keyword evidence="8 9" id="KW-0472">Membrane</keyword>
<evidence type="ECO:0000256" key="6">
    <source>
        <dbReference type="ARBA" id="ARBA00022989"/>
    </source>
</evidence>
<feature type="repeat" description="Solcar" evidence="9">
    <location>
        <begin position="157"/>
        <end position="245"/>
    </location>
</feature>
<dbReference type="Pfam" id="PF00153">
    <property type="entry name" value="Mito_carr"/>
    <property type="match status" value="3"/>
</dbReference>
<dbReference type="STRING" id="6205.A0A158RF54"/>